<evidence type="ECO:0000313" key="2">
    <source>
        <dbReference type="WBParaSite" id="HPLM_0001438501-mRNA-1"/>
    </source>
</evidence>
<reference evidence="2" key="1">
    <citation type="submission" date="2017-02" db="UniProtKB">
        <authorList>
            <consortium name="WormBaseParasite"/>
        </authorList>
    </citation>
    <scope>IDENTIFICATION</scope>
</reference>
<proteinExistence type="predicted"/>
<dbReference type="WBParaSite" id="HPLM_0001438501-mRNA-1">
    <property type="protein sequence ID" value="HPLM_0001438501-mRNA-1"/>
    <property type="gene ID" value="HPLM_0001438501"/>
</dbReference>
<sequence>LELIAGLEVLMLELFLIVVAEGLVGSSAVKRESTGGSGQGNRPGASFKYCPSVNDLIGTDSSRQDNAVVVFRGGGAFTVDNAK</sequence>
<feature type="signal peptide" evidence="1">
    <location>
        <begin position="1"/>
        <end position="22"/>
    </location>
</feature>
<keyword evidence="1" id="KW-0732">Signal</keyword>
<name>A0A0N4WS86_HAEPC</name>
<dbReference type="AlphaFoldDB" id="A0A0N4WS86"/>
<feature type="chain" id="PRO_5005888673" evidence="1">
    <location>
        <begin position="23"/>
        <end position="83"/>
    </location>
</feature>
<protein>
    <submittedName>
        <fullName evidence="2">Pectate lyase</fullName>
    </submittedName>
</protein>
<accession>A0A0N4WS86</accession>
<evidence type="ECO:0000256" key="1">
    <source>
        <dbReference type="SAM" id="SignalP"/>
    </source>
</evidence>
<organism evidence="2">
    <name type="scientific">Haemonchus placei</name>
    <name type="common">Barber's pole worm</name>
    <dbReference type="NCBI Taxonomy" id="6290"/>
    <lineage>
        <taxon>Eukaryota</taxon>
        <taxon>Metazoa</taxon>
        <taxon>Ecdysozoa</taxon>
        <taxon>Nematoda</taxon>
        <taxon>Chromadorea</taxon>
        <taxon>Rhabditida</taxon>
        <taxon>Rhabditina</taxon>
        <taxon>Rhabditomorpha</taxon>
        <taxon>Strongyloidea</taxon>
        <taxon>Trichostrongylidae</taxon>
        <taxon>Haemonchus</taxon>
    </lineage>
</organism>